<dbReference type="SUPFAM" id="SSF53187">
    <property type="entry name" value="Zn-dependent exopeptidases"/>
    <property type="match status" value="1"/>
</dbReference>
<dbReference type="GO" id="GO:0005737">
    <property type="term" value="C:cytoplasm"/>
    <property type="evidence" value="ECO:0007669"/>
    <property type="project" value="TreeGrafter"/>
</dbReference>
<dbReference type="PIRSF" id="PIRSF037226">
    <property type="entry name" value="Amidohydrolase_ACY1L2_prd"/>
    <property type="match status" value="1"/>
</dbReference>
<dbReference type="NCBIfam" id="TIGR01891">
    <property type="entry name" value="amidohydrolases"/>
    <property type="match status" value="1"/>
</dbReference>
<gene>
    <name evidence="2" type="primary">abgB_10</name>
    <name evidence="2" type="ORF">SDC9_76221</name>
</gene>
<comment type="caution">
    <text evidence="2">The sequence shown here is derived from an EMBL/GenBank/DDBJ whole genome shotgun (WGS) entry which is preliminary data.</text>
</comment>
<dbReference type="InterPro" id="IPR002933">
    <property type="entry name" value="Peptidase_M20"/>
</dbReference>
<dbReference type="InterPro" id="IPR052030">
    <property type="entry name" value="Peptidase_M20/M20A_hydrolases"/>
</dbReference>
<feature type="domain" description="Peptidase M20 dimerisation" evidence="1">
    <location>
        <begin position="177"/>
        <end position="255"/>
    </location>
</feature>
<dbReference type="PANTHER" id="PTHR30575">
    <property type="entry name" value="PEPTIDASE M20"/>
    <property type="match status" value="1"/>
</dbReference>
<dbReference type="InterPro" id="IPR011650">
    <property type="entry name" value="Peptidase_M20_dimer"/>
</dbReference>
<dbReference type="AlphaFoldDB" id="A0A644YP83"/>
<dbReference type="PANTHER" id="PTHR30575:SF3">
    <property type="entry name" value="PEPTIDASE M20 DIMERISATION DOMAIN-CONTAINING PROTEIN"/>
    <property type="match status" value="1"/>
</dbReference>
<dbReference type="GO" id="GO:0016805">
    <property type="term" value="F:dipeptidase activity"/>
    <property type="evidence" value="ECO:0007669"/>
    <property type="project" value="InterPro"/>
</dbReference>
<keyword evidence="2" id="KW-0378">Hydrolase</keyword>
<name>A0A644YP83_9ZZZZ</name>
<dbReference type="Pfam" id="PF07687">
    <property type="entry name" value="M20_dimer"/>
    <property type="match status" value="1"/>
</dbReference>
<dbReference type="InterPro" id="IPR036264">
    <property type="entry name" value="Bact_exopeptidase_dim_dom"/>
</dbReference>
<dbReference type="GO" id="GO:0071713">
    <property type="term" value="F:para-aminobenzoyl-glutamate hydrolase activity"/>
    <property type="evidence" value="ECO:0007669"/>
    <property type="project" value="TreeGrafter"/>
</dbReference>
<dbReference type="Pfam" id="PF01546">
    <property type="entry name" value="Peptidase_M20"/>
    <property type="match status" value="1"/>
</dbReference>
<accession>A0A644YP83</accession>
<dbReference type="Gene3D" id="3.40.630.10">
    <property type="entry name" value="Zn peptidases"/>
    <property type="match status" value="1"/>
</dbReference>
<evidence type="ECO:0000313" key="2">
    <source>
        <dbReference type="EMBL" id="MPM29681.1"/>
    </source>
</evidence>
<sequence length="396" mass="42952">MVQPSEIQAAVRADAEDARQLVRQLFDYAELPYHEEQSSAAMAKLLEQAGFEVEYPFFQEKLGYGTAYRATLKNGEGPKVAFLAEYDALPIIGHGCGHNLHGPLSVLAGLAMARLKDRFSGTVQVIGTPAEEENGAKIPMASDGVFDDLDLAVMMHSWSGGTSCPDMDVLSLRCYVAEFYGREAHAVAGPWAGASALAAARKFLDLVDARRESFTRDVRFNAVLLEGGSFPNTIPGYAKIRLEFRTDSRGKLAEMDRIVRRCAEGAAMAMDCTVTFTPGLLDFDDMVRVDALETETARLLAENGETVGEILPASGSSDLGNVSYRCPSIQPLISITDEALALHTQKLRDATLLPAAHRAMKRGACTLAGLALRVLNDEAFRAAVRSDFQRALKEKG</sequence>
<dbReference type="SUPFAM" id="SSF55031">
    <property type="entry name" value="Bacterial exopeptidase dimerisation domain"/>
    <property type="match status" value="1"/>
</dbReference>
<dbReference type="InterPro" id="IPR017144">
    <property type="entry name" value="Xaa-Arg_dipeptidase"/>
</dbReference>
<dbReference type="InterPro" id="IPR017439">
    <property type="entry name" value="Amidohydrolase"/>
</dbReference>
<proteinExistence type="predicted"/>
<organism evidence="2">
    <name type="scientific">bioreactor metagenome</name>
    <dbReference type="NCBI Taxonomy" id="1076179"/>
    <lineage>
        <taxon>unclassified sequences</taxon>
        <taxon>metagenomes</taxon>
        <taxon>ecological metagenomes</taxon>
    </lineage>
</organism>
<dbReference type="GO" id="GO:0046657">
    <property type="term" value="P:folic acid catabolic process"/>
    <property type="evidence" value="ECO:0007669"/>
    <property type="project" value="TreeGrafter"/>
</dbReference>
<dbReference type="EMBL" id="VSSQ01005577">
    <property type="protein sequence ID" value="MPM29681.1"/>
    <property type="molecule type" value="Genomic_DNA"/>
</dbReference>
<dbReference type="EC" id="3.5.1.-" evidence="2"/>
<reference evidence="2" key="1">
    <citation type="submission" date="2019-08" db="EMBL/GenBank/DDBJ databases">
        <authorList>
            <person name="Kucharzyk K."/>
            <person name="Murdoch R.W."/>
            <person name="Higgins S."/>
            <person name="Loffler F."/>
        </authorList>
    </citation>
    <scope>NUCLEOTIDE SEQUENCE</scope>
</reference>
<dbReference type="Gene3D" id="3.30.70.360">
    <property type="match status" value="1"/>
</dbReference>
<evidence type="ECO:0000259" key="1">
    <source>
        <dbReference type="Pfam" id="PF07687"/>
    </source>
</evidence>
<protein>
    <submittedName>
        <fullName evidence="2">p-aminobenzoyl-glutamate hydrolase subunit B</fullName>
        <ecNumber evidence="2">3.5.1.-</ecNumber>
    </submittedName>
</protein>